<proteinExistence type="predicted"/>
<reference evidence="1" key="1">
    <citation type="submission" date="2024-02" db="EMBL/GenBank/DDBJ databases">
        <title>Tomenella chthoni gen. nov. sp. nov., a member of the family Jonesiaceae isolated from bat guano.</title>
        <authorList>
            <person name="Miller S.L."/>
            <person name="King J."/>
            <person name="Sankaranarayanan K."/>
            <person name="Lawson P.A."/>
        </authorList>
    </citation>
    <scope>NUCLEOTIDE SEQUENCE</scope>
    <source>
        <strain evidence="1">BS-20</strain>
    </source>
</reference>
<evidence type="ECO:0000313" key="1">
    <source>
        <dbReference type="EMBL" id="XBH21451.1"/>
    </source>
</evidence>
<dbReference type="SUPFAM" id="SSF56281">
    <property type="entry name" value="Metallo-hydrolase/oxidoreductase"/>
    <property type="match status" value="1"/>
</dbReference>
<accession>A0AAU7DXJ6</accession>
<organism evidence="1">
    <name type="scientific">Jonesiaceae bacterium BS-20</name>
    <dbReference type="NCBI Taxonomy" id="3120821"/>
    <lineage>
        <taxon>Bacteria</taxon>
        <taxon>Bacillati</taxon>
        <taxon>Actinomycetota</taxon>
        <taxon>Actinomycetes</taxon>
        <taxon>Micrococcales</taxon>
        <taxon>Jonesiaceae</taxon>
    </lineage>
</organism>
<dbReference type="AlphaFoldDB" id="A0AAU7DXJ6"/>
<name>A0AAU7DXJ6_9MICO</name>
<dbReference type="InterPro" id="IPR036866">
    <property type="entry name" value="RibonucZ/Hydroxyglut_hydro"/>
</dbReference>
<gene>
    <name evidence="1" type="ORF">V5R04_14750</name>
</gene>
<dbReference type="EMBL" id="CP146203">
    <property type="protein sequence ID" value="XBH21451.1"/>
    <property type="molecule type" value="Genomic_DNA"/>
</dbReference>
<sequence length="55" mass="5484">MGGPKPAPFTDDPARASASLDALIPTGAKWGLPGHGAPWGEGIEAAVAAYHASED</sequence>
<evidence type="ECO:0008006" key="2">
    <source>
        <dbReference type="Google" id="ProtNLM"/>
    </source>
</evidence>
<protein>
    <recommendedName>
        <fullName evidence="2">MBL fold metallo-hydrolase</fullName>
    </recommendedName>
</protein>